<organism evidence="2 3">
    <name type="scientific">Ganoderma sinense ZZ0214-1</name>
    <dbReference type="NCBI Taxonomy" id="1077348"/>
    <lineage>
        <taxon>Eukaryota</taxon>
        <taxon>Fungi</taxon>
        <taxon>Dikarya</taxon>
        <taxon>Basidiomycota</taxon>
        <taxon>Agaricomycotina</taxon>
        <taxon>Agaricomycetes</taxon>
        <taxon>Polyporales</taxon>
        <taxon>Polyporaceae</taxon>
        <taxon>Ganoderma</taxon>
    </lineage>
</organism>
<protein>
    <submittedName>
        <fullName evidence="2">Uncharacterized protein</fullName>
    </submittedName>
</protein>
<proteinExistence type="predicted"/>
<dbReference type="AlphaFoldDB" id="A0A2G8SID4"/>
<evidence type="ECO:0000256" key="1">
    <source>
        <dbReference type="SAM" id="MobiDB-lite"/>
    </source>
</evidence>
<accession>A0A2G8SID4</accession>
<dbReference type="EMBL" id="AYKW01000007">
    <property type="protein sequence ID" value="PIL33477.1"/>
    <property type="molecule type" value="Genomic_DNA"/>
</dbReference>
<sequence length="204" mass="23623">MSSLQAPPSLQVPAPPGPATRDLPSPPLDEDLDRFDRFVNEIRSPQCQYHLDRATGIINKFLLLLRSISLPIVHCIDLDDYFRTVFRFLSEKHEDERVSPRTLRKFWEDYSLSSRETAFENACEDLRLAEEEHWRVHEEHKMVLLTLKGRGFTVEDEESKATVHAVDRTVKAIQDCFEDCELAAKKRRWGFPVGVHLDVPMPPI</sequence>
<feature type="region of interest" description="Disordered" evidence="1">
    <location>
        <begin position="1"/>
        <end position="26"/>
    </location>
</feature>
<reference evidence="2 3" key="1">
    <citation type="journal article" date="2015" name="Sci. Rep.">
        <title>Chromosome-level genome map provides insights into diverse defense mechanisms in the medicinal fungus Ganoderma sinense.</title>
        <authorList>
            <person name="Zhu Y."/>
            <person name="Xu J."/>
            <person name="Sun C."/>
            <person name="Zhou S."/>
            <person name="Xu H."/>
            <person name="Nelson D.R."/>
            <person name="Qian J."/>
            <person name="Song J."/>
            <person name="Luo H."/>
            <person name="Xiang L."/>
            <person name="Li Y."/>
            <person name="Xu Z."/>
            <person name="Ji A."/>
            <person name="Wang L."/>
            <person name="Lu S."/>
            <person name="Hayward A."/>
            <person name="Sun W."/>
            <person name="Li X."/>
            <person name="Schwartz D.C."/>
            <person name="Wang Y."/>
            <person name="Chen S."/>
        </authorList>
    </citation>
    <scope>NUCLEOTIDE SEQUENCE [LARGE SCALE GENOMIC DNA]</scope>
    <source>
        <strain evidence="2 3">ZZ0214-1</strain>
    </source>
</reference>
<evidence type="ECO:0000313" key="3">
    <source>
        <dbReference type="Proteomes" id="UP000230002"/>
    </source>
</evidence>
<evidence type="ECO:0000313" key="2">
    <source>
        <dbReference type="EMBL" id="PIL33477.1"/>
    </source>
</evidence>
<dbReference type="Proteomes" id="UP000230002">
    <property type="component" value="Unassembled WGS sequence"/>
</dbReference>
<gene>
    <name evidence="2" type="ORF">GSI_04100</name>
</gene>
<keyword evidence="3" id="KW-1185">Reference proteome</keyword>
<comment type="caution">
    <text evidence="2">The sequence shown here is derived from an EMBL/GenBank/DDBJ whole genome shotgun (WGS) entry which is preliminary data.</text>
</comment>
<dbReference type="OrthoDB" id="2763248at2759"/>
<name>A0A2G8SID4_9APHY</name>